<dbReference type="GO" id="GO:0046872">
    <property type="term" value="F:metal ion binding"/>
    <property type="evidence" value="ECO:0007669"/>
    <property type="project" value="UniProtKB-UniRule"/>
</dbReference>
<keyword evidence="3 6" id="KW-0378">Hydrolase</keyword>
<dbReference type="InterPro" id="IPR042088">
    <property type="entry name" value="OligoPept_F_C"/>
</dbReference>
<name>G8C3X3_9MOLU</name>
<evidence type="ECO:0000256" key="4">
    <source>
        <dbReference type="ARBA" id="ARBA00022833"/>
    </source>
</evidence>
<organism evidence="9">
    <name type="scientific">Candidatus Mycoplasma haematominutum 'Birmingham 1'</name>
    <dbReference type="NCBI Taxonomy" id="1116213"/>
    <lineage>
        <taxon>Bacteria</taxon>
        <taxon>Bacillati</taxon>
        <taxon>Mycoplasmatota</taxon>
        <taxon>Mollicutes</taxon>
        <taxon>Mycoplasmataceae</taxon>
        <taxon>Mycoplasma</taxon>
    </lineage>
</organism>
<dbReference type="EMBL" id="HE613254">
    <property type="protein sequence ID" value="CCE67021.1"/>
    <property type="molecule type" value="Genomic_DNA"/>
</dbReference>
<evidence type="ECO:0000259" key="8">
    <source>
        <dbReference type="Pfam" id="PF08439"/>
    </source>
</evidence>
<dbReference type="Gene3D" id="1.20.140.70">
    <property type="entry name" value="Oligopeptidase f, N-terminal domain"/>
    <property type="match status" value="1"/>
</dbReference>
<feature type="domain" description="Oligopeptidase F N-terminal" evidence="8">
    <location>
        <begin position="112"/>
        <end position="166"/>
    </location>
</feature>
<sequence length="615" mass="72947">MDLKQYEWNLEMLLEGKSLDSWIEKIFKYQQEILEKYKGNPFSSMEKLMEFHHLKREFRILSSRVKSYISNKQNVEQFEHKWLLLEQELIQKSIPFAQQLANFSDQAIKNRKLIEKYLEHPDFSHFKRYYEVLFRYKRHKLSPTLAKFELTFAPLSSSYYEIFNTISEKEFKLTGVINSSGEELTICTYPEYLKNMKSEDGILRKNLYLKYVDFVNSKKESLYRVLFYHFLSLNIESKNIAFKGGYFEAALYGDEVNQKFIFDLYKNMKSLKDLIKQFREFRKKLIAKLYNLEQFHDWDGYLELKIGEKMKTYSIEEAKEIILGALSVLGDKYISEVKTIFNNPWIDWLPRKGKMSGAYYSGGAYKLPGKYILLNYNSYFDDVLTIAHELGHAVHELKIDGIDTYYSSPTIFTTEIPSIFNEILLNYYFLKKFRNKDNKLQQLYIYDHLLTTFVNTATVQLIYSEWEYIFSNKILNTSALNPDIAAEDYANLLSDYLGKEVKKNRQDYTWHSLYKILTIPHFYSGEFYLYKYAVGLITSLLLAERILNLEDKNSQIEAFNKFLQSGSSHSNLDTLEMLSISLKEKSNWKKIKGIFQSWLSEYIKIAEEIYCISKN</sequence>
<dbReference type="InterPro" id="IPR013647">
    <property type="entry name" value="OligopepF_N_dom"/>
</dbReference>
<dbReference type="Pfam" id="PF01432">
    <property type="entry name" value="Peptidase_M3"/>
    <property type="match status" value="1"/>
</dbReference>
<reference evidence="9" key="2">
    <citation type="submission" date="2011-11" db="EMBL/GenBank/DDBJ databases">
        <authorList>
            <person name="Barker E."/>
        </authorList>
    </citation>
    <scope>NUCLEOTIDE SEQUENCE</scope>
    <source>
        <strain evidence="9">Birmingham 1</strain>
    </source>
</reference>
<dbReference type="Pfam" id="PF08439">
    <property type="entry name" value="Peptidase_M3_N"/>
    <property type="match status" value="1"/>
</dbReference>
<keyword evidence="4 6" id="KW-0862">Zinc</keyword>
<protein>
    <submittedName>
        <fullName evidence="9">Oligoendopeptidase F</fullName>
        <ecNumber evidence="9">3.4.24.-</ecNumber>
    </submittedName>
</protein>
<evidence type="ECO:0000256" key="6">
    <source>
        <dbReference type="RuleBase" id="RU003435"/>
    </source>
</evidence>
<evidence type="ECO:0000256" key="5">
    <source>
        <dbReference type="ARBA" id="ARBA00023049"/>
    </source>
</evidence>
<evidence type="ECO:0000256" key="1">
    <source>
        <dbReference type="ARBA" id="ARBA00022670"/>
    </source>
</evidence>
<evidence type="ECO:0000259" key="7">
    <source>
        <dbReference type="Pfam" id="PF01432"/>
    </source>
</evidence>
<gene>
    <name evidence="9" type="primary">pepF</name>
    <name evidence="9" type="ORF">MHM_05030</name>
</gene>
<accession>G8C3X3</accession>
<dbReference type="EC" id="3.4.24.-" evidence="9"/>
<evidence type="ECO:0000256" key="3">
    <source>
        <dbReference type="ARBA" id="ARBA00022801"/>
    </source>
</evidence>
<dbReference type="GO" id="GO:0004222">
    <property type="term" value="F:metalloendopeptidase activity"/>
    <property type="evidence" value="ECO:0007669"/>
    <property type="project" value="InterPro"/>
</dbReference>
<dbReference type="GO" id="GO:0006508">
    <property type="term" value="P:proteolysis"/>
    <property type="evidence" value="ECO:0007669"/>
    <property type="project" value="UniProtKB-KW"/>
</dbReference>
<dbReference type="KEGG" id="mhb:MHM_05030"/>
<evidence type="ECO:0000313" key="9">
    <source>
        <dbReference type="EMBL" id="CCE67021.1"/>
    </source>
</evidence>
<dbReference type="SUPFAM" id="SSF55486">
    <property type="entry name" value="Metalloproteases ('zincins'), catalytic domain"/>
    <property type="match status" value="1"/>
</dbReference>
<dbReference type="Gene3D" id="1.10.1370.20">
    <property type="entry name" value="Oligoendopeptidase f, C-terminal domain"/>
    <property type="match status" value="1"/>
</dbReference>
<dbReference type="HOGENOM" id="CLU_021290_2_0_14"/>
<dbReference type="PATRIC" id="fig|1116213.3.peg.545"/>
<evidence type="ECO:0000256" key="2">
    <source>
        <dbReference type="ARBA" id="ARBA00022723"/>
    </source>
</evidence>
<comment type="cofactor">
    <cofactor evidence="6">
        <name>Zn(2+)</name>
        <dbReference type="ChEBI" id="CHEBI:29105"/>
    </cofactor>
    <text evidence="6">Binds 1 zinc ion.</text>
</comment>
<keyword evidence="1 6" id="KW-0645">Protease</keyword>
<comment type="similarity">
    <text evidence="6">Belongs to the peptidase M3 family.</text>
</comment>
<keyword evidence="5 6" id="KW-0482">Metalloprotease</keyword>
<proteinExistence type="inferred from homology"/>
<dbReference type="AlphaFoldDB" id="G8C3X3"/>
<dbReference type="OrthoDB" id="9766487at2"/>
<keyword evidence="2 6" id="KW-0479">Metal-binding</keyword>
<feature type="domain" description="Peptidase M3A/M3B catalytic" evidence="7">
    <location>
        <begin position="196"/>
        <end position="591"/>
    </location>
</feature>
<reference evidence="9" key="1">
    <citation type="submission" date="2011-11" db="EMBL/GenBank/DDBJ databases">
        <title>Complete genome sequence of Candidatus Mycoplasma haemominutum.</title>
        <authorList>
            <person name="Barker E.N."/>
            <person name="Darby A.C."/>
            <person name="Helps C.R."/>
            <person name="Peters I.R."/>
            <person name="Hughes M.A."/>
            <person name="Radford A.D."/>
            <person name="Novacco M."/>
            <person name="Boretti F."/>
            <person name="Hofmann-Lehmann R."/>
            <person name="Tasker S."/>
        </authorList>
    </citation>
    <scope>NUCLEOTIDE SEQUENCE</scope>
    <source>
        <strain evidence="9">Birmingham 1</strain>
    </source>
</reference>
<dbReference type="InterPro" id="IPR001567">
    <property type="entry name" value="Pept_M3A_M3B_dom"/>
</dbReference>